<reference evidence="2 3" key="1">
    <citation type="journal article" date="2012" name="J. Bacteriol.">
        <title>Complete genome sequence of Nocardia brasiliensis HUJEG-1.</title>
        <authorList>
            <person name="Vera-Cabrera L."/>
            <person name="Ortiz-Lopez R."/>
            <person name="Elizondo-Gonzalez R."/>
            <person name="Perez-Maya A.A."/>
            <person name="Ocampo-Candiani J."/>
        </authorList>
    </citation>
    <scope>NUCLEOTIDE SEQUENCE [LARGE SCALE GENOMIC DNA]</scope>
    <source>
        <strain evidence="3">ATCC 700358</strain>
    </source>
</reference>
<protein>
    <submittedName>
        <fullName evidence="2">Uncharacterized protein</fullName>
    </submittedName>
</protein>
<evidence type="ECO:0000313" key="2">
    <source>
        <dbReference type="EMBL" id="AFU02538.1"/>
    </source>
</evidence>
<keyword evidence="3" id="KW-1185">Reference proteome</keyword>
<keyword evidence="1" id="KW-0732">Signal</keyword>
<evidence type="ECO:0000256" key="1">
    <source>
        <dbReference type="SAM" id="SignalP"/>
    </source>
</evidence>
<feature type="signal peptide" evidence="1">
    <location>
        <begin position="1"/>
        <end position="26"/>
    </location>
</feature>
<proteinExistence type="predicted"/>
<dbReference type="EMBL" id="CP003876">
    <property type="protein sequence ID" value="AFU02538.1"/>
    <property type="molecule type" value="Genomic_DNA"/>
</dbReference>
<evidence type="ECO:0000313" key="3">
    <source>
        <dbReference type="Proteomes" id="UP000006304"/>
    </source>
</evidence>
<dbReference type="Proteomes" id="UP000006304">
    <property type="component" value="Chromosome"/>
</dbReference>
<dbReference type="HOGENOM" id="CLU_2024302_0_0_11"/>
<dbReference type="RefSeq" id="WP_014985393.1">
    <property type="nucleotide sequence ID" value="NC_018681.1"/>
</dbReference>
<organism evidence="2 3">
    <name type="scientific">Nocardia brasiliensis (strain ATCC 700358 / HUJEG-1)</name>
    <dbReference type="NCBI Taxonomy" id="1133849"/>
    <lineage>
        <taxon>Bacteria</taxon>
        <taxon>Bacillati</taxon>
        <taxon>Actinomycetota</taxon>
        <taxon>Actinomycetes</taxon>
        <taxon>Mycobacteriales</taxon>
        <taxon>Nocardiaceae</taxon>
        <taxon>Nocardia</taxon>
    </lineage>
</organism>
<dbReference type="AlphaFoldDB" id="K0ERV0"/>
<sequence>MAGARMFAVGCMAAFAVATASPGVTSAGTFNNVWGAFDPDVTTTLTYPNGHPTFTLNLWSDQNCGGTLCKATYSVWMYNASGALVWSAGSQSNRYYSVGGNVTKVVMTRNCGCAGHNYAQRH</sequence>
<dbReference type="eggNOG" id="ENOG5032PC8">
    <property type="taxonomic scope" value="Bacteria"/>
</dbReference>
<feature type="chain" id="PRO_5039504812" evidence="1">
    <location>
        <begin position="27"/>
        <end position="122"/>
    </location>
</feature>
<name>K0ERV0_NOCB7</name>
<gene>
    <name evidence="2" type="ORF">O3I_022915</name>
</gene>
<dbReference type="KEGG" id="nbr:O3I_022915"/>
<accession>K0ERV0</accession>